<dbReference type="EMBL" id="JBAWSY010000005">
    <property type="protein sequence ID" value="MEI4769936.1"/>
    <property type="molecule type" value="Genomic_DNA"/>
</dbReference>
<keyword evidence="2 5" id="KW-0378">Hydrolase</keyword>
<sequence length="308" mass="35135">MPIHPEIKKILDFIPKSDTKQKVIPEEHRKMFDAPSLPVEQREQVYQVEDKKISTPDEELTIRIYTPKEADAYPVLMYFHGGAFFSGNLESHDDVARSLCAASGYKVIAVDFRLAPEHPFPAALEDSYNVTKWVTEHKDELKWDGKNLALSGDSSGGNLVAAVSLMARDKKEFTITKQILFYPSLDLDFSEFRYPSLVENGTGYFVESDQLAELNSFYLLGDIDTDNPLVSPIREENLENLPEALIITAEYDPFRDEGELFGENLKKSGVRVETKRYEGVTHGFLGKWTHLDEYKDVYKLTGDFLNYK</sequence>
<evidence type="ECO:0000259" key="4">
    <source>
        <dbReference type="Pfam" id="PF07859"/>
    </source>
</evidence>
<dbReference type="InterPro" id="IPR013094">
    <property type="entry name" value="AB_hydrolase_3"/>
</dbReference>
<dbReference type="SUPFAM" id="SSF53474">
    <property type="entry name" value="alpha/beta-Hydrolases"/>
    <property type="match status" value="1"/>
</dbReference>
<comment type="similarity">
    <text evidence="1">Belongs to the 'GDXG' lipolytic enzyme family.</text>
</comment>
<reference evidence="5 6" key="1">
    <citation type="submission" date="2024-01" db="EMBL/GenBank/DDBJ databases">
        <title>Seven novel Bacillus-like species.</title>
        <authorList>
            <person name="Liu G."/>
        </authorList>
    </citation>
    <scope>NUCLEOTIDE SEQUENCE [LARGE SCALE GENOMIC DNA]</scope>
    <source>
        <strain evidence="5 6">FJAT-51614</strain>
    </source>
</reference>
<dbReference type="PANTHER" id="PTHR48081">
    <property type="entry name" value="AB HYDROLASE SUPERFAMILY PROTEIN C4A8.06C"/>
    <property type="match status" value="1"/>
</dbReference>
<dbReference type="Proteomes" id="UP001364890">
    <property type="component" value="Unassembled WGS sequence"/>
</dbReference>
<protein>
    <submittedName>
        <fullName evidence="5">Alpha/beta hydrolase</fullName>
    </submittedName>
</protein>
<dbReference type="Gene3D" id="3.40.50.1820">
    <property type="entry name" value="alpha/beta hydrolase"/>
    <property type="match status" value="1"/>
</dbReference>
<feature type="domain" description="Alpha/beta hydrolase fold-3" evidence="4">
    <location>
        <begin position="76"/>
        <end position="285"/>
    </location>
</feature>
<dbReference type="GO" id="GO:0016787">
    <property type="term" value="F:hydrolase activity"/>
    <property type="evidence" value="ECO:0007669"/>
    <property type="project" value="UniProtKB-KW"/>
</dbReference>
<feature type="active site" evidence="3">
    <location>
        <position position="154"/>
    </location>
</feature>
<evidence type="ECO:0000313" key="6">
    <source>
        <dbReference type="Proteomes" id="UP001364890"/>
    </source>
</evidence>
<dbReference type="InterPro" id="IPR033140">
    <property type="entry name" value="Lipase_GDXG_put_SER_AS"/>
</dbReference>
<keyword evidence="6" id="KW-1185">Reference proteome</keyword>
<proteinExistence type="inferred from homology"/>
<evidence type="ECO:0000256" key="3">
    <source>
        <dbReference type="PROSITE-ProRule" id="PRU10038"/>
    </source>
</evidence>
<evidence type="ECO:0000256" key="1">
    <source>
        <dbReference type="ARBA" id="ARBA00010515"/>
    </source>
</evidence>
<dbReference type="InterPro" id="IPR029058">
    <property type="entry name" value="AB_hydrolase_fold"/>
</dbReference>
<dbReference type="RefSeq" id="WP_336497486.1">
    <property type="nucleotide sequence ID" value="NZ_JBAWSY010000005.1"/>
</dbReference>
<dbReference type="PROSITE" id="PS01174">
    <property type="entry name" value="LIPASE_GDXG_SER"/>
    <property type="match status" value="1"/>
</dbReference>
<dbReference type="InterPro" id="IPR050300">
    <property type="entry name" value="GDXG_lipolytic_enzyme"/>
</dbReference>
<dbReference type="InterPro" id="IPR002168">
    <property type="entry name" value="Lipase_GDXG_HIS_AS"/>
</dbReference>
<evidence type="ECO:0000256" key="2">
    <source>
        <dbReference type="ARBA" id="ARBA00022801"/>
    </source>
</evidence>
<dbReference type="PROSITE" id="PS01173">
    <property type="entry name" value="LIPASE_GDXG_HIS"/>
    <property type="match status" value="1"/>
</dbReference>
<dbReference type="PANTHER" id="PTHR48081:SF8">
    <property type="entry name" value="ALPHA_BETA HYDROLASE FOLD-3 DOMAIN-CONTAINING PROTEIN-RELATED"/>
    <property type="match status" value="1"/>
</dbReference>
<comment type="caution">
    <text evidence="5">The sequence shown here is derived from an EMBL/GenBank/DDBJ whole genome shotgun (WGS) entry which is preliminary data.</text>
</comment>
<accession>A0ABU8F4J1</accession>
<dbReference type="Pfam" id="PF07859">
    <property type="entry name" value="Abhydrolase_3"/>
    <property type="match status" value="1"/>
</dbReference>
<evidence type="ECO:0000313" key="5">
    <source>
        <dbReference type="EMBL" id="MEI4769936.1"/>
    </source>
</evidence>
<gene>
    <name evidence="5" type="ORF">WAX74_09805</name>
</gene>
<name>A0ABU8F4J1_9BACI</name>
<organism evidence="5 6">
    <name type="scientific">Psychrobacillus mangrovi</name>
    <dbReference type="NCBI Taxonomy" id="3117745"/>
    <lineage>
        <taxon>Bacteria</taxon>
        <taxon>Bacillati</taxon>
        <taxon>Bacillota</taxon>
        <taxon>Bacilli</taxon>
        <taxon>Bacillales</taxon>
        <taxon>Bacillaceae</taxon>
        <taxon>Psychrobacillus</taxon>
    </lineage>
</organism>